<dbReference type="Proteomes" id="UP000319619">
    <property type="component" value="Unassembled WGS sequence"/>
</dbReference>
<evidence type="ECO:0000256" key="6">
    <source>
        <dbReference type="ARBA" id="ARBA00023266"/>
    </source>
</evidence>
<comment type="catalytic activity">
    <reaction evidence="8">
        <text>L-seryl-tRNA(Sec) + selenophosphate + H(+) = L-selenocysteinyl-tRNA(Sec) + phosphate</text>
        <dbReference type="Rhea" id="RHEA:22728"/>
        <dbReference type="Rhea" id="RHEA-COMP:9742"/>
        <dbReference type="Rhea" id="RHEA-COMP:9743"/>
        <dbReference type="ChEBI" id="CHEBI:15378"/>
        <dbReference type="ChEBI" id="CHEBI:16144"/>
        <dbReference type="ChEBI" id="CHEBI:43474"/>
        <dbReference type="ChEBI" id="CHEBI:78533"/>
        <dbReference type="ChEBI" id="CHEBI:78573"/>
        <dbReference type="EC" id="2.9.1.1"/>
    </reaction>
</comment>
<dbReference type="HAMAP" id="MF_00423">
    <property type="entry name" value="SelA"/>
    <property type="match status" value="1"/>
</dbReference>
<evidence type="ECO:0000256" key="1">
    <source>
        <dbReference type="ARBA" id="ARBA00001933"/>
    </source>
</evidence>
<keyword evidence="4 8" id="KW-0663">Pyridoxal phosphate</keyword>
<evidence type="ECO:0000256" key="9">
    <source>
        <dbReference type="PIRSR" id="PIRSR618319-50"/>
    </source>
</evidence>
<dbReference type="Pfam" id="PF03841">
    <property type="entry name" value="SelA"/>
    <property type="match status" value="1"/>
</dbReference>
<dbReference type="InterPro" id="IPR015424">
    <property type="entry name" value="PyrdxlP-dep_Trfase"/>
</dbReference>
<sequence>MNKKQHEKLKFLPQVGSLLETQALQNLSIEYSHDLVKKCCNDVIKAAREAILDRGEDPPSLDEFVQSVQDRVAVFLKPRLKRVINATGIILHTGLGRAPLVEDIYQRAFDRVKAACSLELDMLTGKRGDRQCVLEDLITFLTGADAAAVVNNNAAAVMLSLNTLAYRKETIVSRGQLIEIGGSFRLPEIMRKSGTKLVEVGTTNRTYLEDYTEAITPKTRAVLVAHSSNYRVKGFVHEAEIEEIAPACRERGVFVIHDLGGGVLIDLEKSGLPHEPVVQESVKSGVHVATFSGDKVLGGPQCGILVGDSGTIGKICKNPMMRALRPDKFTLALLEETLRIYLEPDKFISRHPVLKRLSEDQSEAMRRAKQLYDLISQVELSEKVRILLTESTGQLGSGALPLHEFPSAALKIKVRGIPVSKLAAELRTAELPIIGYVRRDYLFLDVKAVMDEDIAETAHTISQILRIY</sequence>
<dbReference type="GO" id="GO:0004125">
    <property type="term" value="F:L-seryl-tRNA(Sec) selenium transferase activity"/>
    <property type="evidence" value="ECO:0007669"/>
    <property type="project" value="UniProtKB-UniRule"/>
</dbReference>
<comment type="cofactor">
    <cofactor evidence="1 8 9">
        <name>pyridoxal 5'-phosphate</name>
        <dbReference type="ChEBI" id="CHEBI:597326"/>
    </cofactor>
</comment>
<dbReference type="GO" id="GO:0005737">
    <property type="term" value="C:cytoplasm"/>
    <property type="evidence" value="ECO:0007669"/>
    <property type="project" value="UniProtKB-SubCell"/>
</dbReference>
<evidence type="ECO:0000256" key="8">
    <source>
        <dbReference type="HAMAP-Rule" id="MF_00423"/>
    </source>
</evidence>
<dbReference type="PANTHER" id="PTHR32328:SF0">
    <property type="entry name" value="L-SERYL-TRNA(SEC) SELENIUM TRANSFERASE"/>
    <property type="match status" value="1"/>
</dbReference>
<dbReference type="SUPFAM" id="SSF53383">
    <property type="entry name" value="PLP-dependent transferases"/>
    <property type="match status" value="1"/>
</dbReference>
<keyword evidence="6 8" id="KW-0711">Selenium</keyword>
<dbReference type="InterPro" id="IPR015421">
    <property type="entry name" value="PyrdxlP-dep_Trfase_major"/>
</dbReference>
<keyword evidence="3 8" id="KW-0808">Transferase</keyword>
<dbReference type="Gene3D" id="3.90.1150.180">
    <property type="match status" value="1"/>
</dbReference>
<evidence type="ECO:0000256" key="7">
    <source>
        <dbReference type="ARBA" id="ARBA00044507"/>
    </source>
</evidence>
<accession>A0A532UXR2</accession>
<keyword evidence="5 8" id="KW-0648">Protein biosynthesis</keyword>
<comment type="caution">
    <text evidence="10">The sequence shown here is derived from an EMBL/GenBank/DDBJ whole genome shotgun (WGS) entry which is preliminary data.</text>
</comment>
<reference evidence="10 11" key="1">
    <citation type="submission" date="2017-06" db="EMBL/GenBank/DDBJ databases">
        <title>Novel microbial phyla capable of carbon fixation and sulfur reduction in deep-sea sediments.</title>
        <authorList>
            <person name="Huang J."/>
            <person name="Baker B."/>
            <person name="Wang Y."/>
        </authorList>
    </citation>
    <scope>NUCLEOTIDE SEQUENCE [LARGE SCALE GENOMIC DNA]</scope>
    <source>
        <strain evidence="10">B3_LCP</strain>
    </source>
</reference>
<dbReference type="Gene3D" id="3.40.640.10">
    <property type="entry name" value="Type I PLP-dependent aspartate aminotransferase-like (Major domain)"/>
    <property type="match status" value="1"/>
</dbReference>
<evidence type="ECO:0000256" key="3">
    <source>
        <dbReference type="ARBA" id="ARBA00022679"/>
    </source>
</evidence>
<comment type="pathway">
    <text evidence="8">Aminoacyl-tRNA biosynthesis; selenocysteinyl-tRNA(Sec) biosynthesis; selenocysteinyl-tRNA(Sec) from L-seryl-tRNA(Sec) (bacterial route): step 1/1.</text>
</comment>
<gene>
    <name evidence="8 10" type="primary">selA</name>
    <name evidence="10" type="ORF">CEE37_10440</name>
</gene>
<dbReference type="GO" id="GO:0001514">
    <property type="term" value="P:selenocysteine incorporation"/>
    <property type="evidence" value="ECO:0007669"/>
    <property type="project" value="UniProtKB-UniRule"/>
</dbReference>
<dbReference type="InterPro" id="IPR018319">
    <property type="entry name" value="SelA-like"/>
</dbReference>
<keyword evidence="2 8" id="KW-0963">Cytoplasm</keyword>
<comment type="similarity">
    <text evidence="7 8">Belongs to the SelA family.</text>
</comment>
<dbReference type="InterPro" id="IPR004534">
    <property type="entry name" value="SelA_trans"/>
</dbReference>
<dbReference type="UniPathway" id="UPA00906">
    <property type="reaction ID" value="UER00896"/>
</dbReference>
<dbReference type="GO" id="GO:0001717">
    <property type="term" value="P:conversion of seryl-tRNAsec to selenocys-tRNAsec"/>
    <property type="evidence" value="ECO:0007669"/>
    <property type="project" value="UniProtKB-UniRule"/>
</dbReference>
<evidence type="ECO:0000313" key="10">
    <source>
        <dbReference type="EMBL" id="TKJ39689.1"/>
    </source>
</evidence>
<dbReference type="NCBIfam" id="TIGR00474">
    <property type="entry name" value="selA"/>
    <property type="match status" value="1"/>
</dbReference>
<feature type="modified residue" description="N6-(pyridoxal phosphate)lysine" evidence="8 9">
    <location>
        <position position="295"/>
    </location>
</feature>
<evidence type="ECO:0000313" key="11">
    <source>
        <dbReference type="Proteomes" id="UP000319619"/>
    </source>
</evidence>
<evidence type="ECO:0000256" key="5">
    <source>
        <dbReference type="ARBA" id="ARBA00022917"/>
    </source>
</evidence>
<name>A0A532UXR2_UNCL8</name>
<evidence type="ECO:0000256" key="4">
    <source>
        <dbReference type="ARBA" id="ARBA00022898"/>
    </source>
</evidence>
<protein>
    <recommendedName>
        <fullName evidence="8">L-seryl-tRNA(Sec) selenium transferase</fullName>
        <ecNumber evidence="8">2.9.1.1</ecNumber>
    </recommendedName>
    <alternativeName>
        <fullName evidence="8">Selenocysteine synthase</fullName>
        <shortName evidence="8">Sec synthase</shortName>
    </alternativeName>
    <alternativeName>
        <fullName evidence="8">Selenocysteinyl-tRNA(Sec) synthase</fullName>
    </alternativeName>
</protein>
<proteinExistence type="inferred from homology"/>
<evidence type="ECO:0000256" key="2">
    <source>
        <dbReference type="ARBA" id="ARBA00022490"/>
    </source>
</evidence>
<dbReference type="AlphaFoldDB" id="A0A532UXR2"/>
<comment type="subcellular location">
    <subcellularLocation>
        <location evidence="8">Cytoplasm</location>
    </subcellularLocation>
</comment>
<dbReference type="EMBL" id="NJBN01000007">
    <property type="protein sequence ID" value="TKJ39689.1"/>
    <property type="molecule type" value="Genomic_DNA"/>
</dbReference>
<comment type="function">
    <text evidence="8">Converts seryl-tRNA(Sec) to selenocysteinyl-tRNA(Sec) required for selenoprotein biosynthesis.</text>
</comment>
<dbReference type="EC" id="2.9.1.1" evidence="8"/>
<organism evidence="10 11">
    <name type="scientific">candidate division LCP-89 bacterium B3_LCP</name>
    <dbReference type="NCBI Taxonomy" id="2012998"/>
    <lineage>
        <taxon>Bacteria</taxon>
        <taxon>Pseudomonadati</taxon>
        <taxon>Bacteria division LCP-89</taxon>
    </lineage>
</organism>
<dbReference type="PANTHER" id="PTHR32328">
    <property type="entry name" value="L-SERYL-TRNA(SEC) SELENIUM TRANSFERASE"/>
    <property type="match status" value="1"/>
</dbReference>